<sequence length="470" mass="52063">MIKPRTPAGVMELLPREQIAFQRMLDVIRRNYERFGFLPVETPVFELSDVLLTKSGGETERQVYFVQSTGALANAAAEGEGAGVPELALRFDLTVPLARYVAEHEHELSFPFRRYQMQRVYRGERAQRGRFREFYQCDIDVIGKDSLSIRYDAEILAVIHAVFSELGIGGFAVQLNNRKLMRGFFEAQGVSDAQQQALVLREVDKIDKRGADYVRETLAGPGFGLPADAVQRILDFVEVRSDSHADALARIDHVLAEAGETAGEALRTGAAELRDVLELVRALGVPESAYRLNFSIARGLDYYTGTVYETTLTDHPQIGSICSGGRYEDLASHYTKSKLPGVGISIGLTRLFFQLRDAGLIDGIGESSVQAMVALMDDASLDDALDLARRLRAGGINTEVQMEPRKLGRQFQYAAKAGVRFVVLAGDDERARGVVAVKDLLREQQFEVARNECAEALRVELEQTRALAGR</sequence>
<keyword evidence="6 11" id="KW-0547">Nucleotide-binding</keyword>
<keyword evidence="7 11" id="KW-0067">ATP-binding</keyword>
<dbReference type="InterPro" id="IPR033656">
    <property type="entry name" value="HisRS_anticodon"/>
</dbReference>
<dbReference type="PANTHER" id="PTHR11476:SF7">
    <property type="entry name" value="HISTIDINE--TRNA LIGASE"/>
    <property type="match status" value="1"/>
</dbReference>
<comment type="caution">
    <text evidence="14">The sequence shown here is derived from an EMBL/GenBank/DDBJ whole genome shotgun (WGS) entry which is preliminary data.</text>
</comment>
<evidence type="ECO:0000256" key="12">
    <source>
        <dbReference type="PIRSR" id="PIRSR001549-1"/>
    </source>
</evidence>
<dbReference type="Proteomes" id="UP000298681">
    <property type="component" value="Unassembled WGS sequence"/>
</dbReference>
<reference evidence="14 15" key="1">
    <citation type="submission" date="2019-01" db="EMBL/GenBank/DDBJ databases">
        <authorList>
            <person name="Zhang S."/>
        </authorList>
    </citation>
    <scope>NUCLEOTIDE SEQUENCE [LARGE SCALE GENOMIC DNA]</scope>
    <source>
        <strain evidence="14 15">1626</strain>
    </source>
</reference>
<feature type="binding site" evidence="12">
    <location>
        <position position="298"/>
    </location>
    <ligand>
        <name>L-histidine</name>
        <dbReference type="ChEBI" id="CHEBI:57595"/>
    </ligand>
</feature>
<feature type="binding site" evidence="12">
    <location>
        <position position="136"/>
    </location>
    <ligand>
        <name>L-histidine</name>
        <dbReference type="ChEBI" id="CHEBI:57595"/>
    </ligand>
</feature>
<comment type="subunit">
    <text evidence="3 11">Homodimer.</text>
</comment>
<feature type="binding site" evidence="12">
    <location>
        <position position="140"/>
    </location>
    <ligand>
        <name>L-histidine</name>
        <dbReference type="ChEBI" id="CHEBI:57595"/>
    </ligand>
</feature>
<evidence type="ECO:0000256" key="7">
    <source>
        <dbReference type="ARBA" id="ARBA00022840"/>
    </source>
</evidence>
<evidence type="ECO:0000256" key="3">
    <source>
        <dbReference type="ARBA" id="ARBA00011738"/>
    </source>
</evidence>
<keyword evidence="15" id="KW-1185">Reference proteome</keyword>
<evidence type="ECO:0000256" key="8">
    <source>
        <dbReference type="ARBA" id="ARBA00022917"/>
    </source>
</evidence>
<dbReference type="GO" id="GO:0004821">
    <property type="term" value="F:histidine-tRNA ligase activity"/>
    <property type="evidence" value="ECO:0007669"/>
    <property type="project" value="UniProtKB-UniRule"/>
</dbReference>
<dbReference type="Gene3D" id="3.30.930.10">
    <property type="entry name" value="Bira Bifunctional Protein, Domain 2"/>
    <property type="match status" value="1"/>
</dbReference>
<comment type="catalytic activity">
    <reaction evidence="10 11">
        <text>tRNA(His) + L-histidine + ATP = L-histidyl-tRNA(His) + AMP + diphosphate + H(+)</text>
        <dbReference type="Rhea" id="RHEA:17313"/>
        <dbReference type="Rhea" id="RHEA-COMP:9665"/>
        <dbReference type="Rhea" id="RHEA-COMP:9689"/>
        <dbReference type="ChEBI" id="CHEBI:15378"/>
        <dbReference type="ChEBI" id="CHEBI:30616"/>
        <dbReference type="ChEBI" id="CHEBI:33019"/>
        <dbReference type="ChEBI" id="CHEBI:57595"/>
        <dbReference type="ChEBI" id="CHEBI:78442"/>
        <dbReference type="ChEBI" id="CHEBI:78527"/>
        <dbReference type="ChEBI" id="CHEBI:456215"/>
        <dbReference type="EC" id="6.1.1.21"/>
    </reaction>
</comment>
<evidence type="ECO:0000256" key="2">
    <source>
        <dbReference type="ARBA" id="ARBA00008226"/>
    </source>
</evidence>
<dbReference type="CDD" id="cd00773">
    <property type="entry name" value="HisRS-like_core"/>
    <property type="match status" value="1"/>
</dbReference>
<evidence type="ECO:0000256" key="9">
    <source>
        <dbReference type="ARBA" id="ARBA00023146"/>
    </source>
</evidence>
<evidence type="ECO:0000256" key="11">
    <source>
        <dbReference type="HAMAP-Rule" id="MF_00127"/>
    </source>
</evidence>
<feature type="binding site" evidence="12">
    <location>
        <begin position="302"/>
        <end position="303"/>
    </location>
    <ligand>
        <name>L-histidine</name>
        <dbReference type="ChEBI" id="CHEBI:57595"/>
    </ligand>
</feature>
<dbReference type="EC" id="6.1.1.21" evidence="11"/>
<dbReference type="SUPFAM" id="SSF52954">
    <property type="entry name" value="Class II aaRS ABD-related"/>
    <property type="match status" value="1"/>
</dbReference>
<dbReference type="InterPro" id="IPR004516">
    <property type="entry name" value="HisRS/HisZ"/>
</dbReference>
<dbReference type="CDD" id="cd00859">
    <property type="entry name" value="HisRS_anticodon"/>
    <property type="match status" value="1"/>
</dbReference>
<proteinExistence type="inferred from homology"/>
<evidence type="ECO:0000256" key="6">
    <source>
        <dbReference type="ARBA" id="ARBA00022741"/>
    </source>
</evidence>
<dbReference type="AlphaFoldDB" id="A0A4Z1RKJ5"/>
<feature type="binding site" evidence="12">
    <location>
        <position position="122"/>
    </location>
    <ligand>
        <name>L-histidine</name>
        <dbReference type="ChEBI" id="CHEBI:57595"/>
    </ligand>
</feature>
<dbReference type="GO" id="GO:0005737">
    <property type="term" value="C:cytoplasm"/>
    <property type="evidence" value="ECO:0007669"/>
    <property type="project" value="UniProtKB-SubCell"/>
</dbReference>
<name>A0A4Z1RKJ5_9GAMM</name>
<dbReference type="PIRSF" id="PIRSF001549">
    <property type="entry name" value="His-tRNA_synth"/>
    <property type="match status" value="1"/>
</dbReference>
<dbReference type="InterPro" id="IPR015807">
    <property type="entry name" value="His-tRNA-ligase"/>
</dbReference>
<dbReference type="Pfam" id="PF13393">
    <property type="entry name" value="tRNA-synt_His"/>
    <property type="match status" value="1"/>
</dbReference>
<evidence type="ECO:0000313" key="14">
    <source>
        <dbReference type="EMBL" id="TKS54121.1"/>
    </source>
</evidence>
<keyword evidence="5 11" id="KW-0436">Ligase</keyword>
<dbReference type="Pfam" id="PF03129">
    <property type="entry name" value="HGTP_anticodon"/>
    <property type="match status" value="1"/>
</dbReference>
<dbReference type="EMBL" id="SPUH01000001">
    <property type="protein sequence ID" value="TKS54121.1"/>
    <property type="molecule type" value="Genomic_DNA"/>
</dbReference>
<evidence type="ECO:0000313" key="15">
    <source>
        <dbReference type="Proteomes" id="UP000298681"/>
    </source>
</evidence>
<evidence type="ECO:0000259" key="13">
    <source>
        <dbReference type="PROSITE" id="PS50862"/>
    </source>
</evidence>
<dbReference type="InterPro" id="IPR036621">
    <property type="entry name" value="Anticodon-bd_dom_sf"/>
</dbReference>
<dbReference type="InterPro" id="IPR004154">
    <property type="entry name" value="Anticodon-bd"/>
</dbReference>
<keyword evidence="8 11" id="KW-0648">Protein biosynthesis</keyword>
<comment type="similarity">
    <text evidence="2 11">Belongs to the class-II aminoacyl-tRNA synthetase family.</text>
</comment>
<dbReference type="Gene3D" id="3.40.50.800">
    <property type="entry name" value="Anticodon-binding domain"/>
    <property type="match status" value="1"/>
</dbReference>
<dbReference type="FunFam" id="3.40.50.800:FF:000027">
    <property type="entry name" value="Histidine--tRNA ligase"/>
    <property type="match status" value="1"/>
</dbReference>
<keyword evidence="9 11" id="KW-0030">Aminoacyl-tRNA synthetase</keyword>
<dbReference type="RefSeq" id="WP_134673502.1">
    <property type="nucleotide sequence ID" value="NZ_SPUH01000001.1"/>
</dbReference>
<dbReference type="NCBIfam" id="TIGR00442">
    <property type="entry name" value="hisS"/>
    <property type="match status" value="1"/>
</dbReference>
<organism evidence="14 15">
    <name type="scientific">Luteimonas yindakuii</name>
    <dbReference type="NCBI Taxonomy" id="2565782"/>
    <lineage>
        <taxon>Bacteria</taxon>
        <taxon>Pseudomonadati</taxon>
        <taxon>Pseudomonadota</taxon>
        <taxon>Gammaproteobacteria</taxon>
        <taxon>Lysobacterales</taxon>
        <taxon>Lysobacteraceae</taxon>
        <taxon>Luteimonas</taxon>
    </lineage>
</organism>
<dbReference type="GO" id="GO:0006427">
    <property type="term" value="P:histidyl-tRNA aminoacylation"/>
    <property type="evidence" value="ECO:0007669"/>
    <property type="project" value="UniProtKB-UniRule"/>
</dbReference>
<protein>
    <recommendedName>
        <fullName evidence="11">Histidine--tRNA ligase</fullName>
        <ecNumber evidence="11">6.1.1.21</ecNumber>
    </recommendedName>
    <alternativeName>
        <fullName evidence="11">Histidyl-tRNA synthetase</fullName>
        <shortName evidence="11">HisRS</shortName>
    </alternativeName>
</protein>
<comment type="subcellular location">
    <subcellularLocation>
        <location evidence="1 11">Cytoplasm</location>
    </subcellularLocation>
</comment>
<dbReference type="HAMAP" id="MF_00127">
    <property type="entry name" value="His_tRNA_synth"/>
    <property type="match status" value="1"/>
</dbReference>
<keyword evidence="4 11" id="KW-0963">Cytoplasm</keyword>
<dbReference type="InterPro" id="IPR006195">
    <property type="entry name" value="aa-tRNA-synth_II"/>
</dbReference>
<evidence type="ECO:0000256" key="4">
    <source>
        <dbReference type="ARBA" id="ARBA00022490"/>
    </source>
</evidence>
<evidence type="ECO:0000256" key="1">
    <source>
        <dbReference type="ARBA" id="ARBA00004496"/>
    </source>
</evidence>
<dbReference type="InterPro" id="IPR045864">
    <property type="entry name" value="aa-tRNA-synth_II/BPL/LPL"/>
</dbReference>
<feature type="domain" description="Aminoacyl-transfer RNA synthetases class-II family profile" evidence="13">
    <location>
        <begin position="22"/>
        <end position="362"/>
    </location>
</feature>
<evidence type="ECO:0000256" key="5">
    <source>
        <dbReference type="ARBA" id="ARBA00022598"/>
    </source>
</evidence>
<dbReference type="PANTHER" id="PTHR11476">
    <property type="entry name" value="HISTIDYL-TRNA SYNTHETASE"/>
    <property type="match status" value="1"/>
</dbReference>
<accession>A0A4Z1RKJ5</accession>
<gene>
    <name evidence="11" type="primary">hisS</name>
    <name evidence="14" type="ORF">E4582_04595</name>
</gene>
<dbReference type="PROSITE" id="PS50862">
    <property type="entry name" value="AA_TRNA_LIGASE_II"/>
    <property type="match status" value="1"/>
</dbReference>
<evidence type="ECO:0000256" key="10">
    <source>
        <dbReference type="ARBA" id="ARBA00047639"/>
    </source>
</evidence>
<dbReference type="GO" id="GO:0005524">
    <property type="term" value="F:ATP binding"/>
    <property type="evidence" value="ECO:0007669"/>
    <property type="project" value="UniProtKB-UniRule"/>
</dbReference>
<dbReference type="SUPFAM" id="SSF55681">
    <property type="entry name" value="Class II aaRS and biotin synthetases"/>
    <property type="match status" value="1"/>
</dbReference>
<dbReference type="InterPro" id="IPR041715">
    <property type="entry name" value="HisRS-like_core"/>
</dbReference>
<feature type="binding site" evidence="12">
    <location>
        <begin position="92"/>
        <end position="94"/>
    </location>
    <ligand>
        <name>L-histidine</name>
        <dbReference type="ChEBI" id="CHEBI:57595"/>
    </ligand>
</feature>